<accession>A0ABY7RZX4</accession>
<protein>
    <submittedName>
        <fullName evidence="3">DUF5723 family protein</fullName>
    </submittedName>
</protein>
<gene>
    <name evidence="3" type="ORF">MUN68_004170</name>
</gene>
<sequence>MKIFKSLFLLLSVLLFNESFSQSYIGYNADNYSGIHGVTHNPSNIFGSNFKTDVNLISVSGFTGSDYFGINFSSILSGNFDVDEDSERFVSDKNNFFLNTDILGPSFMFNINKKSSIGIITRARVFFNLNNINGELFEAIEDDFESDSNVAFGSQNLNGTIHAWTEIGIAYGRLLMDKQNHILKGGVTLKYLQGAGALFTNSPGLTGQYNNVTETLTTQGELNYGTTEDFDSDDLGFDNLTAGFGLDLGFTYQWHPNREDDSTPIYKDHYKLKAGIAITDIGSIKYKNAERTTYNMNNTVDASSFDDLEEFLDDNYNNTDVIEDTKIQLPTALHLLVDYRLAKKWLVSAQANLSLVKKENDLASSIINTVTIAPRLETKWFSFYTPLSFRQYGDFAFGGGFRLGPLSVGSGSIFSNLLSDSSKTTDVFFGLKVPIYRK</sequence>
<proteinExistence type="predicted"/>
<evidence type="ECO:0000259" key="2">
    <source>
        <dbReference type="Pfam" id="PF18990"/>
    </source>
</evidence>
<evidence type="ECO:0000313" key="4">
    <source>
        <dbReference type="Proteomes" id="UP001202717"/>
    </source>
</evidence>
<evidence type="ECO:0000313" key="3">
    <source>
        <dbReference type="EMBL" id="WCO02695.1"/>
    </source>
</evidence>
<dbReference type="EMBL" id="CP116221">
    <property type="protein sequence ID" value="WCO02695.1"/>
    <property type="molecule type" value="Genomic_DNA"/>
</dbReference>
<name>A0ABY7RZX4_9FLAO</name>
<feature type="chain" id="PRO_5045701375" evidence="1">
    <location>
        <begin position="22"/>
        <end position="438"/>
    </location>
</feature>
<keyword evidence="4" id="KW-1185">Reference proteome</keyword>
<keyword evidence="1" id="KW-0732">Signal</keyword>
<dbReference type="Pfam" id="PF18990">
    <property type="entry name" value="DUF5723"/>
    <property type="match status" value="1"/>
</dbReference>
<dbReference type="Proteomes" id="UP001202717">
    <property type="component" value="Chromosome"/>
</dbReference>
<dbReference type="InterPro" id="IPR043781">
    <property type="entry name" value="DUF5723"/>
</dbReference>
<evidence type="ECO:0000256" key="1">
    <source>
        <dbReference type="SAM" id="SignalP"/>
    </source>
</evidence>
<feature type="domain" description="DUF5723" evidence="2">
    <location>
        <begin position="43"/>
        <end position="405"/>
    </location>
</feature>
<organism evidence="3 4">
    <name type="scientific">Psychroserpens ponticola</name>
    <dbReference type="NCBI Taxonomy" id="2932268"/>
    <lineage>
        <taxon>Bacteria</taxon>
        <taxon>Pseudomonadati</taxon>
        <taxon>Bacteroidota</taxon>
        <taxon>Flavobacteriia</taxon>
        <taxon>Flavobacteriales</taxon>
        <taxon>Flavobacteriaceae</taxon>
        <taxon>Psychroserpens</taxon>
    </lineage>
</organism>
<dbReference type="RefSeq" id="WP_249995461.1">
    <property type="nucleotide sequence ID" value="NZ_CP116221.1"/>
</dbReference>
<reference evidence="3 4" key="1">
    <citation type="submission" date="2023-01" db="EMBL/GenBank/DDBJ databases">
        <title>Psychroserpens ponticola sp. nov., isolated from seawater.</title>
        <authorList>
            <person name="Kristyanto S."/>
            <person name="Jung J."/>
            <person name="Kim J.M."/>
            <person name="Jeon C.O."/>
        </authorList>
    </citation>
    <scope>NUCLEOTIDE SEQUENCE [LARGE SCALE GENOMIC DNA]</scope>
    <source>
        <strain evidence="3 4">MSW6</strain>
    </source>
</reference>
<feature type="signal peptide" evidence="1">
    <location>
        <begin position="1"/>
        <end position="21"/>
    </location>
</feature>